<organism evidence="2 3">
    <name type="scientific">Oryzias javanicus</name>
    <name type="common">Javanese ricefish</name>
    <name type="synonym">Aplocheilus javanicus</name>
    <dbReference type="NCBI Taxonomy" id="123683"/>
    <lineage>
        <taxon>Eukaryota</taxon>
        <taxon>Metazoa</taxon>
        <taxon>Chordata</taxon>
        <taxon>Craniata</taxon>
        <taxon>Vertebrata</taxon>
        <taxon>Euteleostomi</taxon>
        <taxon>Actinopterygii</taxon>
        <taxon>Neopterygii</taxon>
        <taxon>Teleostei</taxon>
        <taxon>Neoteleostei</taxon>
        <taxon>Acanthomorphata</taxon>
        <taxon>Ovalentaria</taxon>
        <taxon>Atherinomorphae</taxon>
        <taxon>Beloniformes</taxon>
        <taxon>Adrianichthyidae</taxon>
        <taxon>Oryziinae</taxon>
        <taxon>Oryzias</taxon>
    </lineage>
</organism>
<accession>A0A437CWB1</accession>
<sequence>MTKQKWGPELNHEGHQNIYTSSLPGESVRGASEQPVQLGIVGSKGAPRPSERDGGFWDQELQQCREGEGSVLKLVCLSITSLTSRYHGS</sequence>
<evidence type="ECO:0000313" key="2">
    <source>
        <dbReference type="EMBL" id="RVE66819.1"/>
    </source>
</evidence>
<proteinExistence type="predicted"/>
<feature type="region of interest" description="Disordered" evidence="1">
    <location>
        <begin position="1"/>
        <end position="33"/>
    </location>
</feature>
<name>A0A437CWB1_ORYJA</name>
<keyword evidence="3" id="KW-1185">Reference proteome</keyword>
<reference evidence="2 3" key="1">
    <citation type="submission" date="2018-11" db="EMBL/GenBank/DDBJ databases">
        <authorList>
            <person name="Lopez-Roques C."/>
            <person name="Donnadieu C."/>
            <person name="Bouchez O."/>
            <person name="Klopp C."/>
            <person name="Cabau C."/>
            <person name="Zahm M."/>
        </authorList>
    </citation>
    <scope>NUCLEOTIDE SEQUENCE [LARGE SCALE GENOMIC DNA]</scope>
    <source>
        <strain evidence="2">RS831</strain>
        <tissue evidence="2">Whole body</tissue>
    </source>
</reference>
<gene>
    <name evidence="2" type="ORF">OJAV_G00111240</name>
</gene>
<protein>
    <submittedName>
        <fullName evidence="2">Uncharacterized protein</fullName>
    </submittedName>
</protein>
<evidence type="ECO:0000256" key="1">
    <source>
        <dbReference type="SAM" id="MobiDB-lite"/>
    </source>
</evidence>
<reference evidence="2 3" key="2">
    <citation type="submission" date="2019-01" db="EMBL/GenBank/DDBJ databases">
        <title>A chromosome length genome reference of the Java medaka (oryzias javanicus).</title>
        <authorList>
            <person name="Herpin A."/>
            <person name="Takehana Y."/>
            <person name="Naruse K."/>
            <person name="Ansai S."/>
            <person name="Kawaguchi M."/>
        </authorList>
    </citation>
    <scope>NUCLEOTIDE SEQUENCE [LARGE SCALE GENOMIC DNA]</scope>
    <source>
        <strain evidence="2">RS831</strain>
        <tissue evidence="2">Whole body</tissue>
    </source>
</reference>
<dbReference type="Proteomes" id="UP000283210">
    <property type="component" value="Chromosome 11"/>
</dbReference>
<dbReference type="AlphaFoldDB" id="A0A437CWB1"/>
<evidence type="ECO:0000313" key="3">
    <source>
        <dbReference type="Proteomes" id="UP000283210"/>
    </source>
</evidence>
<dbReference type="EMBL" id="CM012447">
    <property type="protein sequence ID" value="RVE66819.1"/>
    <property type="molecule type" value="Genomic_DNA"/>
</dbReference>